<accession>A0A2I3GRS0</accession>
<evidence type="ECO:0000256" key="1">
    <source>
        <dbReference type="SAM" id="SignalP"/>
    </source>
</evidence>
<feature type="signal peptide" evidence="1">
    <location>
        <begin position="1"/>
        <end position="22"/>
    </location>
</feature>
<proteinExistence type="predicted"/>
<dbReference type="EMBL" id="ADFV01100819">
    <property type="status" value="NOT_ANNOTATED_CDS"/>
    <property type="molecule type" value="Genomic_DNA"/>
</dbReference>
<dbReference type="Pfam" id="PF17205">
    <property type="entry name" value="PSI_integrin"/>
    <property type="match status" value="1"/>
</dbReference>
<name>A0A2I3GRS0_NOMLE</name>
<dbReference type="Gene3D" id="3.30.1680.10">
    <property type="entry name" value="ligand-binding face of the semaphorins, domain 2"/>
    <property type="match status" value="1"/>
</dbReference>
<keyword evidence="4" id="KW-1185">Reference proteome</keyword>
<sequence>MLGLRPPLLALVGLLSLGCVLSQECTKFKASSCRECIELGPGCTWCQKLGAALGPPAHATVASSPQRRSQVAPVCPWTEQGGQVPGGNHLGQAGFFPSPFWRFSAPLK</sequence>
<evidence type="ECO:0000259" key="2">
    <source>
        <dbReference type="Pfam" id="PF17205"/>
    </source>
</evidence>
<dbReference type="EMBL" id="ADFV01100818">
    <property type="status" value="NOT_ANNOTATED_CDS"/>
    <property type="molecule type" value="Genomic_DNA"/>
</dbReference>
<dbReference type="EMBL" id="ADFV01100814">
    <property type="status" value="NOT_ANNOTATED_CDS"/>
    <property type="molecule type" value="Genomic_DNA"/>
</dbReference>
<reference evidence="3" key="2">
    <citation type="submission" date="2025-08" db="UniProtKB">
        <authorList>
            <consortium name="Ensembl"/>
        </authorList>
    </citation>
    <scope>IDENTIFICATION</scope>
</reference>
<keyword evidence="1" id="KW-0732">Signal</keyword>
<dbReference type="EMBL" id="ADFV01100817">
    <property type="status" value="NOT_ANNOTATED_CDS"/>
    <property type="molecule type" value="Genomic_DNA"/>
</dbReference>
<dbReference type="Ensembl" id="ENSNLET00000044343.1">
    <property type="protein sequence ID" value="ENSNLEP00000033945.1"/>
    <property type="gene ID" value="ENSNLEG00000002418.3"/>
</dbReference>
<dbReference type="EMBL" id="ADFV01100815">
    <property type="status" value="NOT_ANNOTATED_CDS"/>
    <property type="molecule type" value="Genomic_DNA"/>
</dbReference>
<evidence type="ECO:0000313" key="3">
    <source>
        <dbReference type="Ensembl" id="ENSNLEP00000033945.1"/>
    </source>
</evidence>
<reference evidence="3 4" key="1">
    <citation type="submission" date="2012-10" db="EMBL/GenBank/DDBJ databases">
        <authorList>
            <consortium name="Gibbon Genome Sequencing Consortium"/>
        </authorList>
    </citation>
    <scope>NUCLEOTIDE SEQUENCE [LARGE SCALE GENOMIC DNA]</scope>
</reference>
<dbReference type="EMBL" id="ADFV01100816">
    <property type="status" value="NOT_ANNOTATED_CDS"/>
    <property type="molecule type" value="Genomic_DNA"/>
</dbReference>
<dbReference type="GeneTree" id="ENSGT01150000286983"/>
<dbReference type="Proteomes" id="UP000001073">
    <property type="component" value="Chromosome 25"/>
</dbReference>
<reference evidence="3" key="3">
    <citation type="submission" date="2025-09" db="UniProtKB">
        <authorList>
            <consortium name="Ensembl"/>
        </authorList>
    </citation>
    <scope>IDENTIFICATION</scope>
</reference>
<organism evidence="3 4">
    <name type="scientific">Nomascus leucogenys</name>
    <name type="common">Northern white-cheeked gibbon</name>
    <name type="synonym">Hylobates leucogenys</name>
    <dbReference type="NCBI Taxonomy" id="61853"/>
    <lineage>
        <taxon>Eukaryota</taxon>
        <taxon>Metazoa</taxon>
        <taxon>Chordata</taxon>
        <taxon>Craniata</taxon>
        <taxon>Vertebrata</taxon>
        <taxon>Euteleostomi</taxon>
        <taxon>Mammalia</taxon>
        <taxon>Eutheria</taxon>
        <taxon>Euarchontoglires</taxon>
        <taxon>Primates</taxon>
        <taxon>Haplorrhini</taxon>
        <taxon>Catarrhini</taxon>
        <taxon>Hylobatidae</taxon>
        <taxon>Nomascus</taxon>
    </lineage>
</organism>
<dbReference type="AlphaFoldDB" id="A0A2I3GRS0"/>
<evidence type="ECO:0000313" key="4">
    <source>
        <dbReference type="Proteomes" id="UP000001073"/>
    </source>
</evidence>
<feature type="domain" description="Integrin beta N-terminal" evidence="2">
    <location>
        <begin position="24"/>
        <end position="49"/>
    </location>
</feature>
<dbReference type="PROSITE" id="PS51257">
    <property type="entry name" value="PROKAR_LIPOPROTEIN"/>
    <property type="match status" value="1"/>
</dbReference>
<protein>
    <submittedName>
        <fullName evidence="3">Integrin subunit beta 2</fullName>
    </submittedName>
</protein>
<dbReference type="InterPro" id="IPR033760">
    <property type="entry name" value="Integrin_beta_N"/>
</dbReference>
<gene>
    <name evidence="3" type="primary">ITGB2</name>
</gene>
<feature type="chain" id="PRO_5014174081" evidence="1">
    <location>
        <begin position="23"/>
        <end position="108"/>
    </location>
</feature>
<dbReference type="SUPFAM" id="SSF103575">
    <property type="entry name" value="Plexin repeat"/>
    <property type="match status" value="1"/>
</dbReference>